<dbReference type="EMBL" id="PPCV01000009">
    <property type="protein sequence ID" value="RXW31451.1"/>
    <property type="molecule type" value="Genomic_DNA"/>
</dbReference>
<feature type="compositionally biased region" description="Acidic residues" evidence="1">
    <location>
        <begin position="1"/>
        <end position="12"/>
    </location>
</feature>
<accession>A0A4Q2EE44</accession>
<reference evidence="2 3" key="1">
    <citation type="submission" date="2018-01" db="EMBL/GenBank/DDBJ databases">
        <title>Lactibacter flavus gen. nov., sp. nov., a novel bacterium of the family Propionibacteriaceae isolated from raw milk and dairy products.</title>
        <authorList>
            <person name="Wenning M."/>
            <person name="Breitenwieser F."/>
            <person name="Huptas C."/>
            <person name="von Neubeck M."/>
            <person name="Busse H.-J."/>
            <person name="Scherer S."/>
        </authorList>
    </citation>
    <scope>NUCLEOTIDE SEQUENCE [LARGE SCALE GENOMIC DNA]</scope>
    <source>
        <strain evidence="2 3">VG341</strain>
    </source>
</reference>
<evidence type="ECO:0000313" key="3">
    <source>
        <dbReference type="Proteomes" id="UP000290624"/>
    </source>
</evidence>
<feature type="region of interest" description="Disordered" evidence="1">
    <location>
        <begin position="1"/>
        <end position="20"/>
    </location>
</feature>
<evidence type="ECO:0000313" key="2">
    <source>
        <dbReference type="EMBL" id="RXW31451.1"/>
    </source>
</evidence>
<name>A0A4Q2EE44_9ACTN</name>
<dbReference type="AlphaFoldDB" id="A0A4Q2EE44"/>
<organism evidence="2 3">
    <name type="scientific">Propioniciclava flava</name>
    <dbReference type="NCBI Taxonomy" id="2072026"/>
    <lineage>
        <taxon>Bacteria</taxon>
        <taxon>Bacillati</taxon>
        <taxon>Actinomycetota</taxon>
        <taxon>Actinomycetes</taxon>
        <taxon>Propionibacteriales</taxon>
        <taxon>Propionibacteriaceae</taxon>
        <taxon>Propioniciclava</taxon>
    </lineage>
</organism>
<sequence length="85" mass="8182">MEEANVYDEEPPSDPGYWAGAGVGRGGGGVAALGCLDAAGVTTAGGGRSLVVAWCVASAAESGETTPGAELTGCAPDAALSRELV</sequence>
<dbReference type="Proteomes" id="UP000290624">
    <property type="component" value="Unassembled WGS sequence"/>
</dbReference>
<gene>
    <name evidence="2" type="ORF">C1706_12370</name>
</gene>
<keyword evidence="3" id="KW-1185">Reference proteome</keyword>
<proteinExistence type="predicted"/>
<evidence type="ECO:0000256" key="1">
    <source>
        <dbReference type="SAM" id="MobiDB-lite"/>
    </source>
</evidence>
<comment type="caution">
    <text evidence="2">The sequence shown here is derived from an EMBL/GenBank/DDBJ whole genome shotgun (WGS) entry which is preliminary data.</text>
</comment>
<protein>
    <submittedName>
        <fullName evidence="2">Uncharacterized protein</fullName>
    </submittedName>
</protein>